<dbReference type="AlphaFoldDB" id="A0A847SFB1"/>
<dbReference type="PANTHER" id="PTHR36121">
    <property type="entry name" value="PROTEIN SXY"/>
    <property type="match status" value="1"/>
</dbReference>
<dbReference type="SUPFAM" id="SSF159894">
    <property type="entry name" value="YgaC/TfoX-N like"/>
    <property type="match status" value="1"/>
</dbReference>
<dbReference type="Pfam" id="PF04993">
    <property type="entry name" value="TfoX_N"/>
    <property type="match status" value="1"/>
</dbReference>
<dbReference type="InterPro" id="IPR007076">
    <property type="entry name" value="TfoX_N"/>
</dbReference>
<proteinExistence type="predicted"/>
<dbReference type="InterPro" id="IPR047525">
    <property type="entry name" value="TfoX-like"/>
</dbReference>
<gene>
    <name evidence="2" type="ORF">HF682_12140</name>
</gene>
<comment type="caution">
    <text evidence="2">The sequence shown here is derived from an EMBL/GenBank/DDBJ whole genome shotgun (WGS) entry which is preliminary data.</text>
</comment>
<evidence type="ECO:0000313" key="2">
    <source>
        <dbReference type="EMBL" id="NLR75908.1"/>
    </source>
</evidence>
<name>A0A847SFB1_9NEIS</name>
<dbReference type="RefSeq" id="WP_168877535.1">
    <property type="nucleotide sequence ID" value="NZ_JABAIM010000002.1"/>
</dbReference>
<sequence length="110" mass="12385">MRTPSPNQAYAQELAARLLPLGPVRIKRFFGGYSLTLADVQFGFVMKGSLYFRVDRHSLGVYLQHGMPPFSYATAQRQVIVARYYEVPPSVLEQDHALQDWARTALAATP</sequence>
<dbReference type="EMBL" id="JABAIM010000002">
    <property type="protein sequence ID" value="NLR75908.1"/>
    <property type="molecule type" value="Genomic_DNA"/>
</dbReference>
<organism evidence="2 3">
    <name type="scientific">Leeia aquatica</name>
    <dbReference type="NCBI Taxonomy" id="2725557"/>
    <lineage>
        <taxon>Bacteria</taxon>
        <taxon>Pseudomonadati</taxon>
        <taxon>Pseudomonadota</taxon>
        <taxon>Betaproteobacteria</taxon>
        <taxon>Neisseriales</taxon>
        <taxon>Leeiaceae</taxon>
        <taxon>Leeia</taxon>
    </lineage>
</organism>
<evidence type="ECO:0000259" key="1">
    <source>
        <dbReference type="Pfam" id="PF04993"/>
    </source>
</evidence>
<reference evidence="2 3" key="1">
    <citation type="submission" date="2020-04" db="EMBL/GenBank/DDBJ databases">
        <title>Draft genome of Leeia sp. IMCC25680.</title>
        <authorList>
            <person name="Song J."/>
            <person name="Cho J.-C."/>
        </authorList>
    </citation>
    <scope>NUCLEOTIDE SEQUENCE [LARGE SCALE GENOMIC DNA]</scope>
    <source>
        <strain evidence="2 3">IMCC25680</strain>
    </source>
</reference>
<keyword evidence="3" id="KW-1185">Reference proteome</keyword>
<dbReference type="Proteomes" id="UP000587991">
    <property type="component" value="Unassembled WGS sequence"/>
</dbReference>
<evidence type="ECO:0000313" key="3">
    <source>
        <dbReference type="Proteomes" id="UP000587991"/>
    </source>
</evidence>
<accession>A0A847SFB1</accession>
<dbReference type="Gene3D" id="3.30.1460.30">
    <property type="entry name" value="YgaC/TfoX-N like chaperone"/>
    <property type="match status" value="1"/>
</dbReference>
<dbReference type="PANTHER" id="PTHR36121:SF1">
    <property type="entry name" value="PROTEIN SXY"/>
    <property type="match status" value="1"/>
</dbReference>
<feature type="domain" description="TfoX N-terminal" evidence="1">
    <location>
        <begin position="18"/>
        <end position="108"/>
    </location>
</feature>
<protein>
    <submittedName>
        <fullName evidence="2">TfoX/Sxy family protein</fullName>
    </submittedName>
</protein>